<name>A0ACB9EJK2_ARCLA</name>
<accession>A0ACB9EJK2</accession>
<sequence length="916" mass="106074">MTSKDALSIGTDVMPPVLFKGEYEQWKDRFLDFVDRHTNGKNILLFITEGPMVLPTMKIPNEESSDSEDGNVDRAQRTKTVPKEPSQYTKEEKKDDVGFEGWQPDESSELHQQLRRNKVKKKEIENNVKFLSILQPEWKKHTRIMKQIKDLSDISLHKVYETLRQNEEEVEEKRSEKKKIVEKVVDPITLVVGQKEKEKKEKKMKMKRVLPISDDSEDSDSDSDDGENLKQAMLLLTRAFEKKFYKKSGSNSKRYSSGSKNHEHRERVEGRKFEEKRFGERKPEEKKNYVNDYGSEKKTEEMVKCYNCGKLGHYAKDCRKPTVRNSDYYKQKMLLAKQNKEGKALMAEDEFWLDHSEDETKETIHMCLMGDTVKYDDSEEETTNEVENKSLEKKMEAKLIKDKIYTPPLVLEIKIMDLENALSDERILVDIEQNVFSTVMKNTIFKAESLTCSNSSKAPQTSEVDFDDLFASANDFLNSDDGCVEECIDRFDFNSKLPDHSAFIINSEVLPSVYDVGESSTKVGEPVSMSTNFYQKCKKQRKRRSQKRNNTGRPKKRQSKKSDFPNKSKSCVSDLEKKGRKKELNGEQNGRLMRLQNHFLMLITRHMWYLNYGCSKHMTGQKDLLSNYTEKFCGNVRFDNDQFSPILGYGDVINDNVTITKVRYVEDLEHNLFSIGQFCDKDLEVNFKAKRCSVRTEEASLQQSWLWHRRLSHLNFRYINKLVTGKLVKRLPELKYEKEHLCAACEKGKMKRAAHKTNPEPITSSPLEQLHMGLCGPMHTQSINGKKYVLVIVDDYSRYTWVKFLRLEDETPEVIIGFLKITQVNLQNPVKLLRTNNDTECFILNDRESLNKFGSKADEGIFIGYSQTSVAYRVYLKKSKTVIESVNVTFDEDLASKQSSSELILTGVLASGQISP</sequence>
<proteinExistence type="predicted"/>
<protein>
    <submittedName>
        <fullName evidence="1">Uncharacterized protein</fullName>
    </submittedName>
</protein>
<keyword evidence="2" id="KW-1185">Reference proteome</keyword>
<evidence type="ECO:0000313" key="1">
    <source>
        <dbReference type="EMBL" id="KAI3758637.1"/>
    </source>
</evidence>
<organism evidence="1 2">
    <name type="scientific">Arctium lappa</name>
    <name type="common">Greater burdock</name>
    <name type="synonym">Lappa major</name>
    <dbReference type="NCBI Taxonomy" id="4217"/>
    <lineage>
        <taxon>Eukaryota</taxon>
        <taxon>Viridiplantae</taxon>
        <taxon>Streptophyta</taxon>
        <taxon>Embryophyta</taxon>
        <taxon>Tracheophyta</taxon>
        <taxon>Spermatophyta</taxon>
        <taxon>Magnoliopsida</taxon>
        <taxon>eudicotyledons</taxon>
        <taxon>Gunneridae</taxon>
        <taxon>Pentapetalae</taxon>
        <taxon>asterids</taxon>
        <taxon>campanulids</taxon>
        <taxon>Asterales</taxon>
        <taxon>Asteraceae</taxon>
        <taxon>Carduoideae</taxon>
        <taxon>Cardueae</taxon>
        <taxon>Arctiinae</taxon>
        <taxon>Arctium</taxon>
    </lineage>
</organism>
<dbReference type="EMBL" id="CM042048">
    <property type="protein sequence ID" value="KAI3758637.1"/>
    <property type="molecule type" value="Genomic_DNA"/>
</dbReference>
<comment type="caution">
    <text evidence="1">The sequence shown here is derived from an EMBL/GenBank/DDBJ whole genome shotgun (WGS) entry which is preliminary data.</text>
</comment>
<reference evidence="1 2" key="2">
    <citation type="journal article" date="2022" name="Mol. Ecol. Resour.">
        <title>The genomes of chicory, endive, great burdock and yacon provide insights into Asteraceae paleo-polyploidization history and plant inulin production.</title>
        <authorList>
            <person name="Fan W."/>
            <person name="Wang S."/>
            <person name="Wang H."/>
            <person name="Wang A."/>
            <person name="Jiang F."/>
            <person name="Liu H."/>
            <person name="Zhao H."/>
            <person name="Xu D."/>
            <person name="Zhang Y."/>
        </authorList>
    </citation>
    <scope>NUCLEOTIDE SEQUENCE [LARGE SCALE GENOMIC DNA]</scope>
    <source>
        <strain evidence="2">cv. Niubang</strain>
    </source>
</reference>
<evidence type="ECO:0000313" key="2">
    <source>
        <dbReference type="Proteomes" id="UP001055879"/>
    </source>
</evidence>
<gene>
    <name evidence="1" type="ORF">L6452_06204</name>
</gene>
<reference evidence="2" key="1">
    <citation type="journal article" date="2022" name="Mol. Ecol. Resour.">
        <title>The genomes of chicory, endive, great burdock and yacon provide insights into Asteraceae palaeo-polyploidization history and plant inulin production.</title>
        <authorList>
            <person name="Fan W."/>
            <person name="Wang S."/>
            <person name="Wang H."/>
            <person name="Wang A."/>
            <person name="Jiang F."/>
            <person name="Liu H."/>
            <person name="Zhao H."/>
            <person name="Xu D."/>
            <person name="Zhang Y."/>
        </authorList>
    </citation>
    <scope>NUCLEOTIDE SEQUENCE [LARGE SCALE GENOMIC DNA]</scope>
    <source>
        <strain evidence="2">cv. Niubang</strain>
    </source>
</reference>
<dbReference type="Proteomes" id="UP001055879">
    <property type="component" value="Linkage Group LG02"/>
</dbReference>